<dbReference type="InterPro" id="IPR014729">
    <property type="entry name" value="Rossmann-like_a/b/a_fold"/>
</dbReference>
<comment type="caution">
    <text evidence="3">The sequence shown here is derived from an EMBL/GenBank/DDBJ whole genome shotgun (WGS) entry which is preliminary data.</text>
</comment>
<dbReference type="PANTHER" id="PTHR46268:SF6">
    <property type="entry name" value="UNIVERSAL STRESS PROTEIN UP12"/>
    <property type="match status" value="1"/>
</dbReference>
<proteinExistence type="inferred from homology"/>
<accession>A0A8J4EEQ1</accession>
<dbReference type="SUPFAM" id="SSF52402">
    <property type="entry name" value="Adenine nucleotide alpha hydrolases-like"/>
    <property type="match status" value="2"/>
</dbReference>
<evidence type="ECO:0000313" key="3">
    <source>
        <dbReference type="EMBL" id="GIJ71966.1"/>
    </source>
</evidence>
<feature type="domain" description="UspA" evidence="2">
    <location>
        <begin position="7"/>
        <end position="140"/>
    </location>
</feature>
<name>A0A8J4EEQ1_9ACTN</name>
<protein>
    <submittedName>
        <fullName evidence="3">Universal stress protein</fullName>
    </submittedName>
</protein>
<gene>
    <name evidence="3" type="ORF">Voc01_068830</name>
</gene>
<feature type="domain" description="UspA" evidence="2">
    <location>
        <begin position="188"/>
        <end position="307"/>
    </location>
</feature>
<sequence length="308" mass="31783">MTAATVRPVVVGFDASPAGADAVTLAQAYCRTVGAHLIVATVHPAPAAISPGRVDAEWIADRHRLASEVLARAREVAGEDADYRVVASSSAAHGLHDLAEEVGAGLIVVGSHREAPAERLFAGSTAERLLSGSMCPVAVAPAGMRSRPVNSLLRVGVAYIEEPEAIAALSAAAAFAAIANPVPVTGDAAAFAESGRPHLRLYTVVAAEAEVLPFGIGRDAERAFLASARETYQSALQAATARLPEGLAASGHLRTGDVVEVLADLDATEIDLLFCGSRGYGPVRRVLLGGVSSRLVRRARSPVVVVPR</sequence>
<reference evidence="3" key="1">
    <citation type="submission" date="2021-01" db="EMBL/GenBank/DDBJ databases">
        <title>Whole genome shotgun sequence of Virgisporangium ochraceum NBRC 16418.</title>
        <authorList>
            <person name="Komaki H."/>
            <person name="Tamura T."/>
        </authorList>
    </citation>
    <scope>NUCLEOTIDE SEQUENCE</scope>
    <source>
        <strain evidence="3">NBRC 16418</strain>
    </source>
</reference>
<evidence type="ECO:0000313" key="4">
    <source>
        <dbReference type="Proteomes" id="UP000635606"/>
    </source>
</evidence>
<evidence type="ECO:0000259" key="2">
    <source>
        <dbReference type="Pfam" id="PF00582"/>
    </source>
</evidence>
<organism evidence="3 4">
    <name type="scientific">Virgisporangium ochraceum</name>
    <dbReference type="NCBI Taxonomy" id="65505"/>
    <lineage>
        <taxon>Bacteria</taxon>
        <taxon>Bacillati</taxon>
        <taxon>Actinomycetota</taxon>
        <taxon>Actinomycetes</taxon>
        <taxon>Micromonosporales</taxon>
        <taxon>Micromonosporaceae</taxon>
        <taxon>Virgisporangium</taxon>
    </lineage>
</organism>
<dbReference type="Proteomes" id="UP000635606">
    <property type="component" value="Unassembled WGS sequence"/>
</dbReference>
<evidence type="ECO:0000256" key="1">
    <source>
        <dbReference type="ARBA" id="ARBA00008791"/>
    </source>
</evidence>
<dbReference type="RefSeq" id="WP_203931824.1">
    <property type="nucleotide sequence ID" value="NZ_BOPH01000094.1"/>
</dbReference>
<comment type="similarity">
    <text evidence="1">Belongs to the universal stress protein A family.</text>
</comment>
<dbReference type="Pfam" id="PF00582">
    <property type="entry name" value="Usp"/>
    <property type="match status" value="2"/>
</dbReference>
<dbReference type="InterPro" id="IPR006016">
    <property type="entry name" value="UspA"/>
</dbReference>
<dbReference type="PANTHER" id="PTHR46268">
    <property type="entry name" value="STRESS RESPONSE PROTEIN NHAX"/>
    <property type="match status" value="1"/>
</dbReference>
<dbReference type="AlphaFoldDB" id="A0A8J4EEQ1"/>
<dbReference type="InterPro" id="IPR006015">
    <property type="entry name" value="Universal_stress_UspA"/>
</dbReference>
<dbReference type="CDD" id="cd00293">
    <property type="entry name" value="USP-like"/>
    <property type="match status" value="1"/>
</dbReference>
<keyword evidence="4" id="KW-1185">Reference proteome</keyword>
<dbReference type="Gene3D" id="3.40.50.620">
    <property type="entry name" value="HUPs"/>
    <property type="match status" value="2"/>
</dbReference>
<dbReference type="PRINTS" id="PR01438">
    <property type="entry name" value="UNVRSLSTRESS"/>
</dbReference>
<dbReference type="EMBL" id="BOPH01000094">
    <property type="protein sequence ID" value="GIJ71966.1"/>
    <property type="molecule type" value="Genomic_DNA"/>
</dbReference>